<reference evidence="2" key="1">
    <citation type="journal article" date="2019" name="Int. J. Syst. Evol. Microbiol.">
        <title>The Global Catalogue of Microorganisms (GCM) 10K type strain sequencing project: providing services to taxonomists for standard genome sequencing and annotation.</title>
        <authorList>
            <consortium name="The Broad Institute Genomics Platform"/>
            <consortium name="The Broad Institute Genome Sequencing Center for Infectious Disease"/>
            <person name="Wu L."/>
            <person name="Ma J."/>
        </authorList>
    </citation>
    <scope>NUCLEOTIDE SEQUENCE [LARGE SCALE GENOMIC DNA]</scope>
    <source>
        <strain evidence="2">JCM 6833</strain>
    </source>
</reference>
<dbReference type="Proteomes" id="UP001501509">
    <property type="component" value="Unassembled WGS sequence"/>
</dbReference>
<accession>A0ABP6CWM5</accession>
<gene>
    <name evidence="1" type="ORF">GCM10010411_72640</name>
</gene>
<evidence type="ECO:0000313" key="2">
    <source>
        <dbReference type="Proteomes" id="UP001501509"/>
    </source>
</evidence>
<dbReference type="EMBL" id="BAAATD010000012">
    <property type="protein sequence ID" value="GAA2625432.1"/>
    <property type="molecule type" value="Genomic_DNA"/>
</dbReference>
<evidence type="ECO:0000313" key="1">
    <source>
        <dbReference type="EMBL" id="GAA2625432.1"/>
    </source>
</evidence>
<dbReference type="RefSeq" id="WP_344547022.1">
    <property type="nucleotide sequence ID" value="NZ_BAAATD010000012.1"/>
</dbReference>
<comment type="caution">
    <text evidence="1">The sequence shown here is derived from an EMBL/GenBank/DDBJ whole genome shotgun (WGS) entry which is preliminary data.</text>
</comment>
<protein>
    <recommendedName>
        <fullName evidence="3">ATP-binding protein</fullName>
    </recommendedName>
</protein>
<proteinExistence type="predicted"/>
<organism evidence="1 2">
    <name type="scientific">Actinomadura fulvescens</name>
    <dbReference type="NCBI Taxonomy" id="46160"/>
    <lineage>
        <taxon>Bacteria</taxon>
        <taxon>Bacillati</taxon>
        <taxon>Actinomycetota</taxon>
        <taxon>Actinomycetes</taxon>
        <taxon>Streptosporangiales</taxon>
        <taxon>Thermomonosporaceae</taxon>
        <taxon>Actinomadura</taxon>
    </lineage>
</organism>
<keyword evidence="2" id="KW-1185">Reference proteome</keyword>
<evidence type="ECO:0008006" key="3">
    <source>
        <dbReference type="Google" id="ProtNLM"/>
    </source>
</evidence>
<name>A0ABP6CWM5_9ACTN</name>
<sequence>MRTSRAATRRHLPTSPFKRPPAPVFEEFASGELVTHDKYGLGRVLKVEHQAVVIDFGPQKMRITEPYARLFKL</sequence>